<dbReference type="OrthoDB" id="3266505at2759"/>
<dbReference type="AlphaFoldDB" id="W9Y037"/>
<dbReference type="GO" id="GO:0008270">
    <property type="term" value="F:zinc ion binding"/>
    <property type="evidence" value="ECO:0007669"/>
    <property type="project" value="InterPro"/>
</dbReference>
<gene>
    <name evidence="7" type="ORF">A1O5_00346</name>
</gene>
<feature type="region of interest" description="Disordered" evidence="5">
    <location>
        <begin position="554"/>
        <end position="590"/>
    </location>
</feature>
<keyword evidence="8" id="KW-1185">Reference proteome</keyword>
<dbReference type="RefSeq" id="XP_007739156.1">
    <property type="nucleotide sequence ID" value="XM_007740966.1"/>
</dbReference>
<keyword evidence="1" id="KW-0805">Transcription regulation</keyword>
<dbReference type="Proteomes" id="UP000019471">
    <property type="component" value="Unassembled WGS sequence"/>
</dbReference>
<dbReference type="HOGENOM" id="CLU_019316_0_0_1"/>
<keyword evidence="3" id="KW-0804">Transcription</keyword>
<sequence>MLIPVQLDNVLTTPVGETSNFVIANSLARRLQHGVNDVAPSSRDQDDGQARVKDWSAGADELGLQTMVDSYDFVVPHNTAIRRYRTLQKDVADRHLDNFFATIHIYFPIFDIPRFRAKYSRLRELFGSNLLFASQGENEVRQQSLCLLYAVLALGALYADDDDSSTWASWYFSEAQELLGRLFDAVSLELVQAGMFMGAYAQHALKPNLAYTLAGTATRMAFSIGLNVDSNLTSHDWDADEGRRTWWMIYIQEVELSLDSGRPMSISKSDIRVDLPEEGDTTGTTSGSDQPQQPMAGFIKALSGVARITRDILKIVARSGSAIGAKRSTTIQIPSLNNRLNQWRQSLPALLLFEEDLRREPDPANSWISRQRSSLLVHYNLALIVLHRISFTAADLSAASQLVKSSRSTCVRAARVIILHVHGLFEAAPCIRRWRYYCYYCLQATLVLLTEVIEEPAAEETKEIVAVCQLSISVFKQIDLKAAKRCAEIVAQIIARWRRRQDVGKASSENLWYTESSQQTATQPLPTVEKAVPIQMSKEQVLALPTNLTGAIQREPAQLPAGASRQGVSGDSFDAPAGATRLEPMSESHDSDFPINDDLWTYFADPEMHSRSFESWMDILIAEEAPP</sequence>
<evidence type="ECO:0000256" key="5">
    <source>
        <dbReference type="SAM" id="MobiDB-lite"/>
    </source>
</evidence>
<evidence type="ECO:0000256" key="3">
    <source>
        <dbReference type="ARBA" id="ARBA00023163"/>
    </source>
</evidence>
<dbReference type="InterPro" id="IPR051127">
    <property type="entry name" value="Fungal_SecMet_Regulators"/>
</dbReference>
<dbReference type="SMART" id="SM00906">
    <property type="entry name" value="Fungal_trans"/>
    <property type="match status" value="1"/>
</dbReference>
<evidence type="ECO:0000256" key="4">
    <source>
        <dbReference type="ARBA" id="ARBA00023242"/>
    </source>
</evidence>
<dbReference type="InterPro" id="IPR007219">
    <property type="entry name" value="XnlR_reg_dom"/>
</dbReference>
<proteinExistence type="predicted"/>
<name>W9Y037_9EURO</name>
<protein>
    <recommendedName>
        <fullName evidence="6">Xylanolytic transcriptional activator regulatory domain-containing protein</fullName>
    </recommendedName>
</protein>
<accession>W9Y037</accession>
<dbReference type="GO" id="GO:0003677">
    <property type="term" value="F:DNA binding"/>
    <property type="evidence" value="ECO:0007669"/>
    <property type="project" value="UniProtKB-KW"/>
</dbReference>
<evidence type="ECO:0000256" key="1">
    <source>
        <dbReference type="ARBA" id="ARBA00023015"/>
    </source>
</evidence>
<dbReference type="GeneID" id="19185083"/>
<keyword evidence="4" id="KW-0539">Nucleus</keyword>
<evidence type="ECO:0000259" key="6">
    <source>
        <dbReference type="SMART" id="SM00906"/>
    </source>
</evidence>
<reference evidence="7 8" key="1">
    <citation type="submission" date="2013-03" db="EMBL/GenBank/DDBJ databases">
        <title>The Genome Sequence of Cladophialophora psammophila CBS 110553.</title>
        <authorList>
            <consortium name="The Broad Institute Genomics Platform"/>
            <person name="Cuomo C."/>
            <person name="de Hoog S."/>
            <person name="Gorbushina A."/>
            <person name="Walker B."/>
            <person name="Young S.K."/>
            <person name="Zeng Q."/>
            <person name="Gargeya S."/>
            <person name="Fitzgerald M."/>
            <person name="Haas B."/>
            <person name="Abouelleil A."/>
            <person name="Allen A.W."/>
            <person name="Alvarado L."/>
            <person name="Arachchi H.M."/>
            <person name="Berlin A.M."/>
            <person name="Chapman S.B."/>
            <person name="Gainer-Dewar J."/>
            <person name="Goldberg J."/>
            <person name="Griggs A."/>
            <person name="Gujja S."/>
            <person name="Hansen M."/>
            <person name="Howarth C."/>
            <person name="Imamovic A."/>
            <person name="Ireland A."/>
            <person name="Larimer J."/>
            <person name="McCowan C."/>
            <person name="Murphy C."/>
            <person name="Pearson M."/>
            <person name="Poon T.W."/>
            <person name="Priest M."/>
            <person name="Roberts A."/>
            <person name="Saif S."/>
            <person name="Shea T."/>
            <person name="Sisk P."/>
            <person name="Sykes S."/>
            <person name="Wortman J."/>
            <person name="Nusbaum C."/>
            <person name="Birren B."/>
        </authorList>
    </citation>
    <scope>NUCLEOTIDE SEQUENCE [LARGE SCALE GENOMIC DNA]</scope>
    <source>
        <strain evidence="7 8">CBS 110553</strain>
    </source>
</reference>
<keyword evidence="2" id="KW-0238">DNA-binding</keyword>
<evidence type="ECO:0000313" key="8">
    <source>
        <dbReference type="Proteomes" id="UP000019471"/>
    </source>
</evidence>
<evidence type="ECO:0000256" key="2">
    <source>
        <dbReference type="ARBA" id="ARBA00023125"/>
    </source>
</evidence>
<dbReference type="PANTHER" id="PTHR47424:SF3">
    <property type="entry name" value="REGULATORY PROTEIN GAL4"/>
    <property type="match status" value="1"/>
</dbReference>
<dbReference type="PANTHER" id="PTHR47424">
    <property type="entry name" value="REGULATORY PROTEIN GAL4"/>
    <property type="match status" value="1"/>
</dbReference>
<dbReference type="CDD" id="cd12148">
    <property type="entry name" value="fungal_TF_MHR"/>
    <property type="match status" value="1"/>
</dbReference>
<dbReference type="EMBL" id="AMGX01000001">
    <property type="protein sequence ID" value="EXJ75839.1"/>
    <property type="molecule type" value="Genomic_DNA"/>
</dbReference>
<dbReference type="GO" id="GO:0006351">
    <property type="term" value="P:DNA-templated transcription"/>
    <property type="evidence" value="ECO:0007669"/>
    <property type="project" value="InterPro"/>
</dbReference>
<feature type="compositionally biased region" description="Low complexity" evidence="5">
    <location>
        <begin position="281"/>
        <end position="293"/>
    </location>
</feature>
<evidence type="ECO:0000313" key="7">
    <source>
        <dbReference type="EMBL" id="EXJ75839.1"/>
    </source>
</evidence>
<organism evidence="7 8">
    <name type="scientific">Cladophialophora psammophila CBS 110553</name>
    <dbReference type="NCBI Taxonomy" id="1182543"/>
    <lineage>
        <taxon>Eukaryota</taxon>
        <taxon>Fungi</taxon>
        <taxon>Dikarya</taxon>
        <taxon>Ascomycota</taxon>
        <taxon>Pezizomycotina</taxon>
        <taxon>Eurotiomycetes</taxon>
        <taxon>Chaetothyriomycetidae</taxon>
        <taxon>Chaetothyriales</taxon>
        <taxon>Herpotrichiellaceae</taxon>
        <taxon>Cladophialophora</taxon>
    </lineage>
</organism>
<feature type="region of interest" description="Disordered" evidence="5">
    <location>
        <begin position="269"/>
        <end position="294"/>
    </location>
</feature>
<feature type="domain" description="Xylanolytic transcriptional activator regulatory" evidence="6">
    <location>
        <begin position="210"/>
        <end position="282"/>
    </location>
</feature>
<comment type="caution">
    <text evidence="7">The sequence shown here is derived from an EMBL/GenBank/DDBJ whole genome shotgun (WGS) entry which is preliminary data.</text>
</comment>
<dbReference type="Pfam" id="PF04082">
    <property type="entry name" value="Fungal_trans"/>
    <property type="match status" value="1"/>
</dbReference>